<evidence type="ECO:0000313" key="3">
    <source>
        <dbReference type="EMBL" id="QXJ25346.1"/>
    </source>
</evidence>
<name>A0ABX8R455_9ACTN</name>
<keyword evidence="2" id="KW-0732">Signal</keyword>
<proteinExistence type="predicted"/>
<accession>A0ABX8R455</accession>
<feature type="chain" id="PRO_5045737892" description="Lipoprotein" evidence="2">
    <location>
        <begin position="19"/>
        <end position="117"/>
    </location>
</feature>
<evidence type="ECO:0008006" key="5">
    <source>
        <dbReference type="Google" id="ProtNLM"/>
    </source>
</evidence>
<organism evidence="3 4">
    <name type="scientific">Actinomadura graeca</name>
    <dbReference type="NCBI Taxonomy" id="2750812"/>
    <lineage>
        <taxon>Bacteria</taxon>
        <taxon>Bacillati</taxon>
        <taxon>Actinomycetota</taxon>
        <taxon>Actinomycetes</taxon>
        <taxon>Streptosporangiales</taxon>
        <taxon>Thermomonosporaceae</taxon>
        <taxon>Actinomadura</taxon>
    </lineage>
</organism>
<dbReference type="Proteomes" id="UP001049518">
    <property type="component" value="Chromosome"/>
</dbReference>
<protein>
    <recommendedName>
        <fullName evidence="5">Lipoprotein</fullName>
    </recommendedName>
</protein>
<evidence type="ECO:0000256" key="1">
    <source>
        <dbReference type="SAM" id="MobiDB-lite"/>
    </source>
</evidence>
<feature type="region of interest" description="Disordered" evidence="1">
    <location>
        <begin position="21"/>
        <end position="49"/>
    </location>
</feature>
<feature type="compositionally biased region" description="Low complexity" evidence="1">
    <location>
        <begin position="34"/>
        <end position="49"/>
    </location>
</feature>
<feature type="signal peptide" evidence="2">
    <location>
        <begin position="1"/>
        <end position="18"/>
    </location>
</feature>
<reference evidence="3" key="1">
    <citation type="submission" date="2020-07" db="EMBL/GenBank/DDBJ databases">
        <authorList>
            <person name="Tarantini F.S."/>
            <person name="Hong K.W."/>
            <person name="Chan K.G."/>
        </authorList>
    </citation>
    <scope>NUCLEOTIDE SEQUENCE</scope>
    <source>
        <strain evidence="3">32-07</strain>
    </source>
</reference>
<evidence type="ECO:0000256" key="2">
    <source>
        <dbReference type="SAM" id="SignalP"/>
    </source>
</evidence>
<sequence>MRTPPALAAALLAVPLLAACGGSEKKEPPGHPFAGTWRSGGTASAGSGGTTLTVAADGAVRFKSSLDCKGTAAPSGGGYRFSIDCGTSKFTGTAPPPRSGTFTMTWTDGDTTEYHAT</sequence>
<dbReference type="PROSITE" id="PS51257">
    <property type="entry name" value="PROKAR_LIPOPROTEIN"/>
    <property type="match status" value="1"/>
</dbReference>
<gene>
    <name evidence="3" type="ORF">AGRA3207_006830</name>
</gene>
<dbReference type="EMBL" id="CP059572">
    <property type="protein sequence ID" value="QXJ25346.1"/>
    <property type="molecule type" value="Genomic_DNA"/>
</dbReference>
<dbReference type="RefSeq" id="WP_231331348.1">
    <property type="nucleotide sequence ID" value="NZ_CP059572.1"/>
</dbReference>
<evidence type="ECO:0000313" key="4">
    <source>
        <dbReference type="Proteomes" id="UP001049518"/>
    </source>
</evidence>
<feature type="region of interest" description="Disordered" evidence="1">
    <location>
        <begin position="90"/>
        <end position="117"/>
    </location>
</feature>
<keyword evidence="4" id="KW-1185">Reference proteome</keyword>
<feature type="compositionally biased region" description="Low complexity" evidence="1">
    <location>
        <begin position="100"/>
        <end position="109"/>
    </location>
</feature>